<dbReference type="RefSeq" id="WP_246429866.1">
    <property type="nucleotide sequence ID" value="NZ_JACHOO010000009.1"/>
</dbReference>
<reference evidence="2 3" key="1">
    <citation type="submission" date="2020-08" db="EMBL/GenBank/DDBJ databases">
        <title>Genomic Encyclopedia of Type Strains, Phase IV (KMG-IV): sequencing the most valuable type-strain genomes for metagenomic binning, comparative biology and taxonomic classification.</title>
        <authorList>
            <person name="Goeker M."/>
        </authorList>
    </citation>
    <scope>NUCLEOTIDE SEQUENCE [LARGE SCALE GENOMIC DNA]</scope>
    <source>
        <strain evidence="2 3">DSM 16268</strain>
    </source>
</reference>
<accession>A0A7W9FPM4</accession>
<name>A0A7W9FPM4_9HYPH</name>
<dbReference type="Pfam" id="PF10691">
    <property type="entry name" value="DUF2497"/>
    <property type="match status" value="1"/>
</dbReference>
<evidence type="ECO:0008006" key="4">
    <source>
        <dbReference type="Google" id="ProtNLM"/>
    </source>
</evidence>
<comment type="caution">
    <text evidence="2">The sequence shown here is derived from an EMBL/GenBank/DDBJ whole genome shotgun (WGS) entry which is preliminary data.</text>
</comment>
<feature type="region of interest" description="Disordered" evidence="1">
    <location>
        <begin position="70"/>
        <end position="135"/>
    </location>
</feature>
<evidence type="ECO:0000313" key="3">
    <source>
        <dbReference type="Proteomes" id="UP000523821"/>
    </source>
</evidence>
<dbReference type="AlphaFoldDB" id="A0A7W9FPM4"/>
<sequence>MEEILASIRRIISDEETVAVPQASARAVRPVLVEEAEPAPAEVAAPFESAGALRPGALAPFESLAQAAGAAAATVSPLGSPDREEEMAARRSEDELSSGFGRSSDPAPASPPGASDLDAAARAPETPPADEMRLGPLLSDDANAAVNAAFDDLAGALLASRPRTVEDLVKDMLRPMLKGWLDKNLPPLVERLVREEIERVSRGR</sequence>
<organism evidence="2 3">
    <name type="scientific">Prosthecomicrobium pneumaticum</name>
    <dbReference type="NCBI Taxonomy" id="81895"/>
    <lineage>
        <taxon>Bacteria</taxon>
        <taxon>Pseudomonadati</taxon>
        <taxon>Pseudomonadota</taxon>
        <taxon>Alphaproteobacteria</taxon>
        <taxon>Hyphomicrobiales</taxon>
        <taxon>Kaistiaceae</taxon>
        <taxon>Prosthecomicrobium</taxon>
    </lineage>
</organism>
<dbReference type="EMBL" id="JACHOO010000009">
    <property type="protein sequence ID" value="MBB5754557.1"/>
    <property type="molecule type" value="Genomic_DNA"/>
</dbReference>
<gene>
    <name evidence="2" type="ORF">GGQ63_003645</name>
</gene>
<evidence type="ECO:0000256" key="1">
    <source>
        <dbReference type="SAM" id="MobiDB-lite"/>
    </source>
</evidence>
<feature type="compositionally biased region" description="Low complexity" evidence="1">
    <location>
        <begin position="103"/>
        <end position="121"/>
    </location>
</feature>
<keyword evidence="3" id="KW-1185">Reference proteome</keyword>
<dbReference type="InterPro" id="IPR019632">
    <property type="entry name" value="DUF2497"/>
</dbReference>
<evidence type="ECO:0000313" key="2">
    <source>
        <dbReference type="EMBL" id="MBB5754557.1"/>
    </source>
</evidence>
<dbReference type="Proteomes" id="UP000523821">
    <property type="component" value="Unassembled WGS sequence"/>
</dbReference>
<protein>
    <recommendedName>
        <fullName evidence="4">Pole-organizing protein PopZ</fullName>
    </recommendedName>
</protein>
<proteinExistence type="predicted"/>